<accession>A0A317ZML1</accession>
<name>A0A317ZML1_9BACT</name>
<dbReference type="InterPro" id="IPR050921">
    <property type="entry name" value="T4SS_GSP_E_ATPase"/>
</dbReference>
<dbReference type="InterPro" id="IPR006321">
    <property type="entry name" value="PilT/PilU"/>
</dbReference>
<dbReference type="InterPro" id="IPR001482">
    <property type="entry name" value="T2SS/T4SS_dom"/>
</dbReference>
<evidence type="ECO:0000256" key="1">
    <source>
        <dbReference type="ARBA" id="ARBA00006611"/>
    </source>
</evidence>
<dbReference type="PANTHER" id="PTHR30486:SF6">
    <property type="entry name" value="TYPE IV PILUS RETRACTATION ATPASE PILT"/>
    <property type="match status" value="1"/>
</dbReference>
<dbReference type="EMBL" id="QHJQ01000002">
    <property type="protein sequence ID" value="PXA05188.1"/>
    <property type="molecule type" value="Genomic_DNA"/>
</dbReference>
<comment type="caution">
    <text evidence="3">The sequence shown here is derived from an EMBL/GenBank/DDBJ whole genome shotgun (WGS) entry which is preliminary data.</text>
</comment>
<dbReference type="SMART" id="SM00382">
    <property type="entry name" value="AAA"/>
    <property type="match status" value="1"/>
</dbReference>
<dbReference type="GO" id="GO:0016887">
    <property type="term" value="F:ATP hydrolysis activity"/>
    <property type="evidence" value="ECO:0007669"/>
    <property type="project" value="InterPro"/>
</dbReference>
<proteinExistence type="inferred from homology"/>
<dbReference type="SUPFAM" id="SSF52540">
    <property type="entry name" value="P-loop containing nucleoside triphosphate hydrolases"/>
    <property type="match status" value="1"/>
</dbReference>
<evidence type="ECO:0000259" key="2">
    <source>
        <dbReference type="SMART" id="SM00382"/>
    </source>
</evidence>
<evidence type="ECO:0000313" key="3">
    <source>
        <dbReference type="EMBL" id="PXA05188.1"/>
    </source>
</evidence>
<dbReference type="GO" id="GO:0005524">
    <property type="term" value="F:ATP binding"/>
    <property type="evidence" value="ECO:0007669"/>
    <property type="project" value="InterPro"/>
</dbReference>
<dbReference type="OrthoDB" id="9808272at2"/>
<evidence type="ECO:0000313" key="4">
    <source>
        <dbReference type="Proteomes" id="UP000247099"/>
    </source>
</evidence>
<dbReference type="CDD" id="cd01131">
    <property type="entry name" value="PilT"/>
    <property type="match status" value="1"/>
</dbReference>
<dbReference type="InParanoid" id="A0A317ZML1"/>
<comment type="similarity">
    <text evidence="1">Belongs to the GSP E family.</text>
</comment>
<gene>
    <name evidence="3" type="ORF">DDZ13_04300</name>
</gene>
<dbReference type="Proteomes" id="UP000247099">
    <property type="component" value="Unassembled WGS sequence"/>
</dbReference>
<dbReference type="InterPro" id="IPR003593">
    <property type="entry name" value="AAA+_ATPase"/>
</dbReference>
<reference evidence="3 4" key="1">
    <citation type="submission" date="2018-05" db="EMBL/GenBank/DDBJ databases">
        <title>Coraliomargarita sinensis sp. nov., isolated from a marine solar saltern.</title>
        <authorList>
            <person name="Zhou L.Y."/>
        </authorList>
    </citation>
    <scope>NUCLEOTIDE SEQUENCE [LARGE SCALE GENOMIC DNA]</scope>
    <source>
        <strain evidence="3 4">WN38</strain>
    </source>
</reference>
<feature type="domain" description="AAA+ ATPase" evidence="2">
    <location>
        <begin position="153"/>
        <end position="279"/>
    </location>
</feature>
<dbReference type="PANTHER" id="PTHR30486">
    <property type="entry name" value="TWITCHING MOTILITY PROTEIN PILT"/>
    <property type="match status" value="1"/>
</dbReference>
<dbReference type="NCBIfam" id="TIGR01420">
    <property type="entry name" value="pilT_fam"/>
    <property type="match status" value="1"/>
</dbReference>
<keyword evidence="4" id="KW-1185">Reference proteome</keyword>
<protein>
    <submittedName>
        <fullName evidence="3">Twitching motility protein</fullName>
    </submittedName>
</protein>
<organism evidence="3 4">
    <name type="scientific">Coraliomargarita sinensis</name>
    <dbReference type="NCBI Taxonomy" id="2174842"/>
    <lineage>
        <taxon>Bacteria</taxon>
        <taxon>Pseudomonadati</taxon>
        <taxon>Verrucomicrobiota</taxon>
        <taxon>Opitutia</taxon>
        <taxon>Puniceicoccales</taxon>
        <taxon>Coraliomargaritaceae</taxon>
        <taxon>Coraliomargarita</taxon>
    </lineage>
</organism>
<dbReference type="Gene3D" id="3.40.50.300">
    <property type="entry name" value="P-loop containing nucleotide triphosphate hydrolases"/>
    <property type="match status" value="1"/>
</dbReference>
<dbReference type="Gene3D" id="3.30.450.90">
    <property type="match status" value="1"/>
</dbReference>
<dbReference type="AlphaFoldDB" id="A0A317ZML1"/>
<dbReference type="InterPro" id="IPR027417">
    <property type="entry name" value="P-loop_NTPase"/>
</dbReference>
<sequence length="380" mass="42802">MSDYDPNKKVYNVQGERRSIIDLLHSFADPELEVDGIPRISDLHMKVGEPVRYRYDGDLETLEDGEVLTEDLIRELIFPLISETQRQNLLNDQACDIDSGYEWTDENINFRLNIFRDRDGMACVMRMLPKHIPEVDEIGFMNDKAWQDLVKLKQGLVLVTGVTGSGKSTTIASILDYINKSRKNRIITLEDPVEYVFRSEQALISQRELGRHVKTFPSGLRSALRENPDIIYIGEIRDTETAQLALTAAETGHLVLTTLHTKDVKGTFSRIVDMFPDSRSSEIAAQLSFSLAFAISQKLLARKTGHGRVPAFEVLRNNAGTANLIRSAKLHQIYGKMETGLNEGMNTLEQHLIHLVDEGTITKEEAIAHANDAAIVNRLD</sequence>
<dbReference type="RefSeq" id="WP_110130189.1">
    <property type="nucleotide sequence ID" value="NZ_QHJQ01000002.1"/>
</dbReference>
<dbReference type="Pfam" id="PF00437">
    <property type="entry name" value="T2SSE"/>
    <property type="match status" value="1"/>
</dbReference>